<proteinExistence type="inferred from homology"/>
<feature type="chain" id="PRO_5041956496" description="AB hydrolase-1 domain-containing protein" evidence="3">
    <location>
        <begin position="16"/>
        <end position="340"/>
    </location>
</feature>
<dbReference type="Proteomes" id="UP001190700">
    <property type="component" value="Unassembled WGS sequence"/>
</dbReference>
<comment type="similarity">
    <text evidence="2">Belongs to the AB hydrolase superfamily. Epoxide hydrolase family.</text>
</comment>
<gene>
    <name evidence="5" type="ORF">CYMTET_36988</name>
</gene>
<dbReference type="Gene3D" id="3.40.50.1820">
    <property type="entry name" value="alpha/beta hydrolase"/>
    <property type="match status" value="1"/>
</dbReference>
<dbReference type="InterPro" id="IPR000073">
    <property type="entry name" value="AB_hydrolase_1"/>
</dbReference>
<organism evidence="5 6">
    <name type="scientific">Cymbomonas tetramitiformis</name>
    <dbReference type="NCBI Taxonomy" id="36881"/>
    <lineage>
        <taxon>Eukaryota</taxon>
        <taxon>Viridiplantae</taxon>
        <taxon>Chlorophyta</taxon>
        <taxon>Pyramimonadophyceae</taxon>
        <taxon>Pyramimonadales</taxon>
        <taxon>Pyramimonadaceae</taxon>
        <taxon>Cymbomonas</taxon>
    </lineage>
</organism>
<dbReference type="Pfam" id="PF00561">
    <property type="entry name" value="Abhydrolase_1"/>
    <property type="match status" value="1"/>
</dbReference>
<keyword evidence="1" id="KW-0378">Hydrolase</keyword>
<dbReference type="EMBL" id="LGRX02024659">
    <property type="protein sequence ID" value="KAK3253773.1"/>
    <property type="molecule type" value="Genomic_DNA"/>
</dbReference>
<keyword evidence="6" id="KW-1185">Reference proteome</keyword>
<protein>
    <recommendedName>
        <fullName evidence="4">AB hydrolase-1 domain-containing protein</fullName>
    </recommendedName>
</protein>
<dbReference type="SUPFAM" id="SSF53474">
    <property type="entry name" value="alpha/beta-Hydrolases"/>
    <property type="match status" value="1"/>
</dbReference>
<dbReference type="InterPro" id="IPR029058">
    <property type="entry name" value="AB_hydrolase_fold"/>
</dbReference>
<evidence type="ECO:0000259" key="4">
    <source>
        <dbReference type="Pfam" id="PF00561"/>
    </source>
</evidence>
<evidence type="ECO:0000256" key="2">
    <source>
        <dbReference type="ARBA" id="ARBA00038334"/>
    </source>
</evidence>
<accession>A0AAE0CG59</accession>
<feature type="domain" description="AB hydrolase-1" evidence="4">
    <location>
        <begin position="79"/>
        <end position="193"/>
    </location>
</feature>
<dbReference type="InterPro" id="IPR000639">
    <property type="entry name" value="Epox_hydrolase-like"/>
</dbReference>
<dbReference type="GO" id="GO:0016787">
    <property type="term" value="F:hydrolase activity"/>
    <property type="evidence" value="ECO:0007669"/>
    <property type="project" value="UniProtKB-KW"/>
</dbReference>
<dbReference type="PANTHER" id="PTHR43329">
    <property type="entry name" value="EPOXIDE HYDROLASE"/>
    <property type="match status" value="1"/>
</dbReference>
<name>A0AAE0CG59_9CHLO</name>
<feature type="signal peptide" evidence="3">
    <location>
        <begin position="1"/>
        <end position="15"/>
    </location>
</feature>
<evidence type="ECO:0000313" key="5">
    <source>
        <dbReference type="EMBL" id="KAK3253773.1"/>
    </source>
</evidence>
<reference evidence="5 6" key="1">
    <citation type="journal article" date="2015" name="Genome Biol. Evol.">
        <title>Comparative Genomics of a Bacterivorous Green Alga Reveals Evolutionary Causalities and Consequences of Phago-Mixotrophic Mode of Nutrition.</title>
        <authorList>
            <person name="Burns J.A."/>
            <person name="Paasch A."/>
            <person name="Narechania A."/>
            <person name="Kim E."/>
        </authorList>
    </citation>
    <scope>NUCLEOTIDE SEQUENCE [LARGE SCALE GENOMIC DNA]</scope>
    <source>
        <strain evidence="5 6">PLY_AMNH</strain>
    </source>
</reference>
<dbReference type="AlphaFoldDB" id="A0AAE0CG59"/>
<evidence type="ECO:0000313" key="6">
    <source>
        <dbReference type="Proteomes" id="UP001190700"/>
    </source>
</evidence>
<evidence type="ECO:0000256" key="3">
    <source>
        <dbReference type="SAM" id="SignalP"/>
    </source>
</evidence>
<keyword evidence="3" id="KW-0732">Signal</keyword>
<comment type="caution">
    <text evidence="5">The sequence shown here is derived from an EMBL/GenBank/DDBJ whole genome shotgun (WGS) entry which is preliminary data.</text>
</comment>
<evidence type="ECO:0000256" key="1">
    <source>
        <dbReference type="ARBA" id="ARBA00022801"/>
    </source>
</evidence>
<sequence>MPILGFMALSTQSVGLICQAFRWVCRCCRGYGQGDTEVLRTPEAAFQGLEDYPFAPHYFDHNGMRLHYVDEGPEGAADVVVLIHGMPAYSFCYRKLIPVLVAEGHRVLALDFLGCGKSDKPADESVFTFDRHVSSIAALVAHVEITTPKVTLVIHDWGSMIGQAALPTLDGTLKRLVILNAFAGPGLFNYLGWMLFKVWQGLVRVLGHAIPVGPLNAADAGGPSKVSYGAEVAYDAPYPNGKYKGIMAVWPLLYNNKSGVLKQYRDALEWSKANLTVHILVAFGDEDLILNLDYAFPIFKQVYARAQSFERVAIPCAGHFPMEENCPAVESALIDFMRKT</sequence>
<dbReference type="PRINTS" id="PR00412">
    <property type="entry name" value="EPOXHYDRLASE"/>
</dbReference>